<feature type="transmembrane region" description="Helical" evidence="1">
    <location>
        <begin position="6"/>
        <end position="28"/>
    </location>
</feature>
<dbReference type="STRING" id="1798351.A2930_04280"/>
<accession>A0A1F5WZ46</accession>
<protein>
    <submittedName>
        <fullName evidence="2">Uncharacterized protein</fullName>
    </submittedName>
</protein>
<dbReference type="Proteomes" id="UP000178114">
    <property type="component" value="Unassembled WGS sequence"/>
</dbReference>
<sequence length="66" mass="7575">MGFLPAFIIYILFLCVYGFFVAAVLWHIKEYTMSQDLSKVIIRAFLTVILLLGVLSMILFFNIPLS</sequence>
<evidence type="ECO:0000313" key="3">
    <source>
        <dbReference type="Proteomes" id="UP000178114"/>
    </source>
</evidence>
<feature type="transmembrane region" description="Helical" evidence="1">
    <location>
        <begin position="40"/>
        <end position="63"/>
    </location>
</feature>
<keyword evidence="1" id="KW-1133">Transmembrane helix</keyword>
<evidence type="ECO:0000313" key="2">
    <source>
        <dbReference type="EMBL" id="OGF80924.1"/>
    </source>
</evidence>
<reference evidence="2 3" key="1">
    <citation type="journal article" date="2016" name="Nat. Commun.">
        <title>Thousands of microbial genomes shed light on interconnected biogeochemical processes in an aquifer system.</title>
        <authorList>
            <person name="Anantharaman K."/>
            <person name="Brown C.T."/>
            <person name="Hug L.A."/>
            <person name="Sharon I."/>
            <person name="Castelle C.J."/>
            <person name="Probst A.J."/>
            <person name="Thomas B.C."/>
            <person name="Singh A."/>
            <person name="Wilkins M.J."/>
            <person name="Karaoz U."/>
            <person name="Brodie E.L."/>
            <person name="Williams K.H."/>
            <person name="Hubbard S.S."/>
            <person name="Banfield J.F."/>
        </authorList>
    </citation>
    <scope>NUCLEOTIDE SEQUENCE [LARGE SCALE GENOMIC DNA]</scope>
</reference>
<gene>
    <name evidence="2" type="ORF">A2930_04280</name>
</gene>
<organism evidence="2 3">
    <name type="scientific">Candidatus Giovannonibacteria bacterium RIFCSPLOWO2_01_FULL_45_34</name>
    <dbReference type="NCBI Taxonomy" id="1798351"/>
    <lineage>
        <taxon>Bacteria</taxon>
        <taxon>Candidatus Giovannoniibacteriota</taxon>
    </lineage>
</organism>
<evidence type="ECO:0000256" key="1">
    <source>
        <dbReference type="SAM" id="Phobius"/>
    </source>
</evidence>
<dbReference type="AlphaFoldDB" id="A0A1F5WZ46"/>
<keyword evidence="1" id="KW-0472">Membrane</keyword>
<proteinExistence type="predicted"/>
<dbReference type="EMBL" id="MFID01000023">
    <property type="protein sequence ID" value="OGF80924.1"/>
    <property type="molecule type" value="Genomic_DNA"/>
</dbReference>
<comment type="caution">
    <text evidence="2">The sequence shown here is derived from an EMBL/GenBank/DDBJ whole genome shotgun (WGS) entry which is preliminary data.</text>
</comment>
<keyword evidence="1" id="KW-0812">Transmembrane</keyword>
<name>A0A1F5WZ46_9BACT</name>